<dbReference type="SMART" id="SM00448">
    <property type="entry name" value="REC"/>
    <property type="match status" value="1"/>
</dbReference>
<evidence type="ECO:0000256" key="2">
    <source>
        <dbReference type="ARBA" id="ARBA00023012"/>
    </source>
</evidence>
<evidence type="ECO:0000256" key="3">
    <source>
        <dbReference type="ARBA" id="ARBA00023015"/>
    </source>
</evidence>
<proteinExistence type="predicted"/>
<dbReference type="NCBIfam" id="TIGR01557">
    <property type="entry name" value="myb_SHAQKYF"/>
    <property type="match status" value="1"/>
</dbReference>
<protein>
    <recommendedName>
        <fullName evidence="8">Response regulatory domain-containing protein</fullName>
    </recommendedName>
</protein>
<sequence>MSLIQVSGSRAFSVALSLVVIVLVSMEDMSPKESNGLPSFAHGLQILVVDHDTLSLMCTASTLEKYSFKVTTTALASVALSMIKEQKYHYDLVMANISMPDKDKFSLLRVLHKNEIPVIFMSSEVNIDVAKKALAEGACFFLQKPVSSEDLKNVWQHAYRKVRNPRKDTHKTKCGKKIHEAGGVLIPPTGGIRIHEVGGVSRLPTGRDLCLDTQDTRDEPQIAAENYTQGALGINRPVDDKEDQEKAKKVKLNTEQDCDEEGMENQDCDGSSKRKKWHPVWTTELHLKFTAAISALGDQKARPRTILKWMNVPDITVRQVASHLQKYRKNVHRIQEVGTTSLPSLGKSSIWNNRNEFPPARQTSLVCRLYEQGTSSSGAQGNTTQLMTPNSFTRLNDYGRQNLYTEHKDMSHNTNHQSESLYDFYLRTQGKFENLDQILETNSFTLGADMNKIKRNQPLGLEEIMFKASERTLPSTNYMTPEFGSPYISANTFQVPNVSVSMNQAQNYCPAPTAPFNAQNQDHFSAEATRTTEVGLNQAQFYAPAPTTPINSQNQNHFSAEATRTTEVGMNQAQYYAPAPTTPINSQNQNHFSAEATRTTEVGMNQAQFYATALTTPINSQNQNYFSADVMGTTEAGMNQPQYYTPAPTAPIYYQNQNHFSAEVTGTTDVLEVVPEQIPSVNETNAETFPANYTGGSQELDAAPREAYPASSNNNQPMPEYDDLLKLLEEDPEKFNWFEPFDSAPNAGDANRYRAWLTETLLEKSPDSP</sequence>
<feature type="chain" id="PRO_5022171208" description="Response regulatory domain-containing protein" evidence="7">
    <location>
        <begin position="27"/>
        <end position="769"/>
    </location>
</feature>
<dbReference type="InterPro" id="IPR006447">
    <property type="entry name" value="Myb_dom_plants"/>
</dbReference>
<dbReference type="CDD" id="cd17584">
    <property type="entry name" value="REC_typeB_ARR-like"/>
    <property type="match status" value="1"/>
</dbReference>
<comment type="caution">
    <text evidence="6">Lacks conserved residue(s) required for the propagation of feature annotation.</text>
</comment>
<dbReference type="Gene3D" id="1.10.10.60">
    <property type="entry name" value="Homeodomain-like"/>
    <property type="match status" value="1"/>
</dbReference>
<keyword evidence="4" id="KW-0804">Transcription</keyword>
<dbReference type="GO" id="GO:0005634">
    <property type="term" value="C:nucleus"/>
    <property type="evidence" value="ECO:0007669"/>
    <property type="project" value="UniProtKB-SubCell"/>
</dbReference>
<comment type="subcellular location">
    <subcellularLocation>
        <location evidence="1">Nucleus</location>
    </subcellularLocation>
</comment>
<feature type="domain" description="Response regulatory" evidence="8">
    <location>
        <begin position="45"/>
        <end position="159"/>
    </location>
</feature>
<dbReference type="PROSITE" id="PS50110">
    <property type="entry name" value="RESPONSE_REGULATORY"/>
    <property type="match status" value="1"/>
</dbReference>
<name>A0A540LL31_MALBA</name>
<feature type="signal peptide" evidence="7">
    <location>
        <begin position="1"/>
        <end position="26"/>
    </location>
</feature>
<keyword evidence="3" id="KW-0805">Transcription regulation</keyword>
<keyword evidence="7" id="KW-0732">Signal</keyword>
<dbReference type="Proteomes" id="UP000315295">
    <property type="component" value="Unassembled WGS sequence"/>
</dbReference>
<evidence type="ECO:0000256" key="4">
    <source>
        <dbReference type="ARBA" id="ARBA00023163"/>
    </source>
</evidence>
<keyword evidence="2" id="KW-0902">Two-component regulatory system</keyword>
<keyword evidence="10" id="KW-1185">Reference proteome</keyword>
<dbReference type="PANTHER" id="PTHR43874:SF87">
    <property type="entry name" value="HTH MYB-TYPE DOMAIN-CONTAINING PROTEIN"/>
    <property type="match status" value="1"/>
</dbReference>
<dbReference type="PANTHER" id="PTHR43874">
    <property type="entry name" value="TWO-COMPONENT RESPONSE REGULATOR"/>
    <property type="match status" value="1"/>
</dbReference>
<evidence type="ECO:0000313" key="10">
    <source>
        <dbReference type="Proteomes" id="UP000315295"/>
    </source>
</evidence>
<dbReference type="SUPFAM" id="SSF46689">
    <property type="entry name" value="Homeodomain-like"/>
    <property type="match status" value="1"/>
</dbReference>
<keyword evidence="5" id="KW-0539">Nucleus</keyword>
<accession>A0A540LL31</accession>
<comment type="caution">
    <text evidence="9">The sequence shown here is derived from an EMBL/GenBank/DDBJ whole genome shotgun (WGS) entry which is preliminary data.</text>
</comment>
<reference evidence="9 10" key="1">
    <citation type="journal article" date="2019" name="G3 (Bethesda)">
        <title>Sequencing of a Wild Apple (Malus baccata) Genome Unravels the Differences Between Cultivated and Wild Apple Species Regarding Disease Resistance and Cold Tolerance.</title>
        <authorList>
            <person name="Chen X."/>
        </authorList>
    </citation>
    <scope>NUCLEOTIDE SEQUENCE [LARGE SCALE GENOMIC DNA]</scope>
    <source>
        <strain evidence="10">cv. Shandingzi</strain>
        <tissue evidence="9">Leaves</tissue>
    </source>
</reference>
<evidence type="ECO:0000259" key="8">
    <source>
        <dbReference type="PROSITE" id="PS50110"/>
    </source>
</evidence>
<dbReference type="Pfam" id="PF00072">
    <property type="entry name" value="Response_reg"/>
    <property type="match status" value="1"/>
</dbReference>
<evidence type="ECO:0000256" key="7">
    <source>
        <dbReference type="SAM" id="SignalP"/>
    </source>
</evidence>
<evidence type="ECO:0000256" key="5">
    <source>
        <dbReference type="ARBA" id="ARBA00023242"/>
    </source>
</evidence>
<dbReference type="InterPro" id="IPR001789">
    <property type="entry name" value="Sig_transdc_resp-reg_receiver"/>
</dbReference>
<dbReference type="InterPro" id="IPR009057">
    <property type="entry name" value="Homeodomain-like_sf"/>
</dbReference>
<dbReference type="GO" id="GO:0003677">
    <property type="term" value="F:DNA binding"/>
    <property type="evidence" value="ECO:0007669"/>
    <property type="project" value="InterPro"/>
</dbReference>
<dbReference type="GO" id="GO:0009736">
    <property type="term" value="P:cytokinin-activated signaling pathway"/>
    <property type="evidence" value="ECO:0007669"/>
    <property type="project" value="InterPro"/>
</dbReference>
<evidence type="ECO:0000256" key="1">
    <source>
        <dbReference type="ARBA" id="ARBA00004123"/>
    </source>
</evidence>
<dbReference type="Gene3D" id="3.40.50.2300">
    <property type="match status" value="1"/>
</dbReference>
<dbReference type="AlphaFoldDB" id="A0A540LL31"/>
<gene>
    <name evidence="9" type="ORF">C1H46_027422</name>
</gene>
<dbReference type="InterPro" id="IPR011006">
    <property type="entry name" value="CheY-like_superfamily"/>
</dbReference>
<dbReference type="InterPro" id="IPR045279">
    <property type="entry name" value="ARR-like"/>
</dbReference>
<organism evidence="9 10">
    <name type="scientific">Malus baccata</name>
    <name type="common">Siberian crab apple</name>
    <name type="synonym">Pyrus baccata</name>
    <dbReference type="NCBI Taxonomy" id="106549"/>
    <lineage>
        <taxon>Eukaryota</taxon>
        <taxon>Viridiplantae</taxon>
        <taxon>Streptophyta</taxon>
        <taxon>Embryophyta</taxon>
        <taxon>Tracheophyta</taxon>
        <taxon>Spermatophyta</taxon>
        <taxon>Magnoliopsida</taxon>
        <taxon>eudicotyledons</taxon>
        <taxon>Gunneridae</taxon>
        <taxon>Pentapetalae</taxon>
        <taxon>rosids</taxon>
        <taxon>fabids</taxon>
        <taxon>Rosales</taxon>
        <taxon>Rosaceae</taxon>
        <taxon>Amygdaloideae</taxon>
        <taxon>Maleae</taxon>
        <taxon>Malus</taxon>
    </lineage>
</organism>
<dbReference type="STRING" id="106549.A0A540LL31"/>
<evidence type="ECO:0000313" key="9">
    <source>
        <dbReference type="EMBL" id="TQD87039.1"/>
    </source>
</evidence>
<dbReference type="GO" id="GO:0000160">
    <property type="term" value="P:phosphorelay signal transduction system"/>
    <property type="evidence" value="ECO:0007669"/>
    <property type="project" value="UniProtKB-KW"/>
</dbReference>
<dbReference type="FunFam" id="1.10.10.60:FF:000007">
    <property type="entry name" value="Two-component response regulator"/>
    <property type="match status" value="1"/>
</dbReference>
<evidence type="ECO:0000256" key="6">
    <source>
        <dbReference type="PROSITE-ProRule" id="PRU00169"/>
    </source>
</evidence>
<dbReference type="SUPFAM" id="SSF52172">
    <property type="entry name" value="CheY-like"/>
    <property type="match status" value="1"/>
</dbReference>
<dbReference type="EMBL" id="VIEB01000550">
    <property type="protein sequence ID" value="TQD87039.1"/>
    <property type="molecule type" value="Genomic_DNA"/>
</dbReference>